<accession>A0AAX4IJM9</accession>
<proteinExistence type="predicted"/>
<feature type="region of interest" description="Disordered" evidence="1">
    <location>
        <begin position="1"/>
        <end position="115"/>
    </location>
</feature>
<feature type="compositionally biased region" description="Low complexity" evidence="1">
    <location>
        <begin position="744"/>
        <end position="757"/>
    </location>
</feature>
<dbReference type="GeneID" id="87945086"/>
<dbReference type="EMBL" id="CP137309">
    <property type="protein sequence ID" value="WQF83569.1"/>
    <property type="molecule type" value="Genomic_DNA"/>
</dbReference>
<name>A0AAX4IJM9_9PEZI</name>
<evidence type="ECO:0000313" key="2">
    <source>
        <dbReference type="EMBL" id="WQF83569.1"/>
    </source>
</evidence>
<feature type="compositionally biased region" description="Polar residues" evidence="1">
    <location>
        <begin position="1"/>
        <end position="10"/>
    </location>
</feature>
<feature type="compositionally biased region" description="Polar residues" evidence="1">
    <location>
        <begin position="838"/>
        <end position="900"/>
    </location>
</feature>
<feature type="compositionally biased region" description="Low complexity" evidence="1">
    <location>
        <begin position="676"/>
        <end position="686"/>
    </location>
</feature>
<reference evidence="3" key="1">
    <citation type="journal article" date="2023" name="bioRxiv">
        <title>Complete genome of the Medicago anthracnose fungus, Colletotrichum destructivum, reveals a mini-chromosome-like region within a core chromosome.</title>
        <authorList>
            <person name="Lapalu N."/>
            <person name="Simon A."/>
            <person name="Lu A."/>
            <person name="Plaumann P.-L."/>
            <person name="Amselem J."/>
            <person name="Pigne S."/>
            <person name="Auger A."/>
            <person name="Koch C."/>
            <person name="Dallery J.-F."/>
            <person name="O'Connell R.J."/>
        </authorList>
    </citation>
    <scope>NUCLEOTIDE SEQUENCE [LARGE SCALE GENOMIC DNA]</scope>
    <source>
        <strain evidence="3">CBS 520.97</strain>
    </source>
</reference>
<evidence type="ECO:0000313" key="3">
    <source>
        <dbReference type="Proteomes" id="UP001322277"/>
    </source>
</evidence>
<feature type="compositionally biased region" description="Basic and acidic residues" evidence="1">
    <location>
        <begin position="20"/>
        <end position="35"/>
    </location>
</feature>
<feature type="region of interest" description="Disordered" evidence="1">
    <location>
        <begin position="666"/>
        <end position="686"/>
    </location>
</feature>
<feature type="region of interest" description="Disordered" evidence="1">
    <location>
        <begin position="717"/>
        <end position="769"/>
    </location>
</feature>
<dbReference type="Proteomes" id="UP001322277">
    <property type="component" value="Chromosome 5"/>
</dbReference>
<feature type="compositionally biased region" description="Basic and acidic residues" evidence="1">
    <location>
        <begin position="81"/>
        <end position="91"/>
    </location>
</feature>
<feature type="region of interest" description="Disordered" evidence="1">
    <location>
        <begin position="829"/>
        <end position="909"/>
    </location>
</feature>
<keyword evidence="3" id="KW-1185">Reference proteome</keyword>
<evidence type="ECO:0000256" key="1">
    <source>
        <dbReference type="SAM" id="MobiDB-lite"/>
    </source>
</evidence>
<dbReference type="AlphaFoldDB" id="A0AAX4IJM9"/>
<dbReference type="RefSeq" id="XP_062780793.1">
    <property type="nucleotide sequence ID" value="XM_062924742.1"/>
</dbReference>
<sequence>MSTRSAPASDQHSEAPSFRIEPKRSGQRTFEEFGRKATLSSRLKAAAGKDRSRSGHSPTSPPRIGRGSDRITRWNTAEEVSSSRRDRSSEHRPRRRRAKTIAHIPNTRASSGERTLEERRLVQLERRTLKESGDYLGVTGINPSTGELDVLTPSTTSFSSASWALEPKLESRQKTLPINDRRGAIVLTEEVTQKLQQQEERRFAQKDREKEAIRQAQRNVRWRRNRQHWSSAKEPVLSPIAQSIKSVSTRESEDKDGDWSFPQPQEMYHSHRPAMGHTDPRSHLSRHLISEDDGADSSDTIVRTPQRRRSSFAAPGIRELMGSGTAFGDERDLALGQVPVGAASPAQGVSAGSPQVQITPPTLIAKQKTKGDQVMEKVLPPLPKGPQKAVSFLGQRWLEETEPGGRPALRAVSTPMNCVVTDRRKHNIREFSRIPCPTPGKVPSYPLRAISINSRSIQKDRLSVHILTETYQTRLPAPQSLETDHSRFIKQKQQARQESEVLTSNKVSKDRSLGIGSRFVVEQQRDLNNQEATEICGLGAPVTISPSESWSTFQRASEALKTWNEGSMARTPPKGPMSASLQVTAEFSNLASKPSVDQLVTQDTMETNEEPTCLVDQEGIEGPAVRSAIIPTITTTGFDQGHFRLSPCQSQPGRKASENWSMLQNRHSSRRCDGQMSTSTEEISMESTRLLANVKRRTETLVPKGKLAAAAQNGQKAAIQTEARKSFVESSPGSEIEEEQTENSVTSPTSTSTSPLTVREEAVQRDQSKAASLRAARAAAVYSGSKMAETQKRCLGASKDSRALPLSLRKPRADHVPFRRLRSSFNWMVRRSDKSRQKSNSRSTDSPETSNSDQSSSRPVSVRTGSSADPQTIRTQQSREWPATSQVTSSKPGCSTSSTLVDKGSEGGDIEGRLRSETIHKRLLKCATDGKQMAGIWARWYWSLISPCFDPTSPVRKRLDGNESTWRDFGLFLFTVSSGFISLAVAVRTAQGIALVMRTAHGVLGGLIAILGS</sequence>
<protein>
    <submittedName>
        <fullName evidence="2">Uncharacterized protein</fullName>
    </submittedName>
</protein>
<feature type="compositionally biased region" description="Basic and acidic residues" evidence="1">
    <location>
        <begin position="758"/>
        <end position="768"/>
    </location>
</feature>
<feature type="region of interest" description="Disordered" evidence="1">
    <location>
        <begin position="288"/>
        <end position="309"/>
    </location>
</feature>
<gene>
    <name evidence="2" type="ORF">CDEST_08583</name>
</gene>
<dbReference type="KEGG" id="cdet:87945086"/>
<organism evidence="2 3">
    <name type="scientific">Colletotrichum destructivum</name>
    <dbReference type="NCBI Taxonomy" id="34406"/>
    <lineage>
        <taxon>Eukaryota</taxon>
        <taxon>Fungi</taxon>
        <taxon>Dikarya</taxon>
        <taxon>Ascomycota</taxon>
        <taxon>Pezizomycotina</taxon>
        <taxon>Sordariomycetes</taxon>
        <taxon>Hypocreomycetidae</taxon>
        <taxon>Glomerellales</taxon>
        <taxon>Glomerellaceae</taxon>
        <taxon>Colletotrichum</taxon>
        <taxon>Colletotrichum destructivum species complex</taxon>
    </lineage>
</organism>